<feature type="compositionally biased region" description="Polar residues" evidence="1">
    <location>
        <begin position="39"/>
        <end position="52"/>
    </location>
</feature>
<feature type="region of interest" description="Disordered" evidence="1">
    <location>
        <begin position="1"/>
        <end position="54"/>
    </location>
</feature>
<sequence>MAAKKNSQRRNTSQTASNRSIQPMPEPVTQLGPVGNPVPNATSLSVNLTPSTVDPPATVAPNVTASLITDSSNTVNTPVITSNTGAVSTQAVVQANTVPTYAQIASRPPSPRPRSPALTRPTTPTGNRETVQTVRHSMHAPPEPDTSLATPTSIAQDGYPDDGFTTVERRKKDKGSPSVYVVIGVLKTDEI</sequence>
<evidence type="ECO:0000313" key="2">
    <source>
        <dbReference type="EMBL" id="THU75750.1"/>
    </source>
</evidence>
<organism evidence="2 3">
    <name type="scientific">Dendrothele bispora (strain CBS 962.96)</name>
    <dbReference type="NCBI Taxonomy" id="1314807"/>
    <lineage>
        <taxon>Eukaryota</taxon>
        <taxon>Fungi</taxon>
        <taxon>Dikarya</taxon>
        <taxon>Basidiomycota</taxon>
        <taxon>Agaricomycotina</taxon>
        <taxon>Agaricomycetes</taxon>
        <taxon>Agaricomycetidae</taxon>
        <taxon>Agaricales</taxon>
        <taxon>Agaricales incertae sedis</taxon>
        <taxon>Dendrothele</taxon>
    </lineage>
</organism>
<dbReference type="AlphaFoldDB" id="A0A4S8KJW3"/>
<protein>
    <submittedName>
        <fullName evidence="2">Uncharacterized protein</fullName>
    </submittedName>
</protein>
<evidence type="ECO:0000313" key="3">
    <source>
        <dbReference type="Proteomes" id="UP000297245"/>
    </source>
</evidence>
<keyword evidence="3" id="KW-1185">Reference proteome</keyword>
<feature type="compositionally biased region" description="Polar residues" evidence="1">
    <location>
        <begin position="126"/>
        <end position="135"/>
    </location>
</feature>
<accession>A0A4S8KJW3</accession>
<dbReference type="Proteomes" id="UP000297245">
    <property type="component" value="Unassembled WGS sequence"/>
</dbReference>
<reference evidence="2 3" key="1">
    <citation type="journal article" date="2019" name="Nat. Ecol. Evol.">
        <title>Megaphylogeny resolves global patterns of mushroom evolution.</title>
        <authorList>
            <person name="Varga T."/>
            <person name="Krizsan K."/>
            <person name="Foldi C."/>
            <person name="Dima B."/>
            <person name="Sanchez-Garcia M."/>
            <person name="Sanchez-Ramirez S."/>
            <person name="Szollosi G.J."/>
            <person name="Szarkandi J.G."/>
            <person name="Papp V."/>
            <person name="Albert L."/>
            <person name="Andreopoulos W."/>
            <person name="Angelini C."/>
            <person name="Antonin V."/>
            <person name="Barry K.W."/>
            <person name="Bougher N.L."/>
            <person name="Buchanan P."/>
            <person name="Buyck B."/>
            <person name="Bense V."/>
            <person name="Catcheside P."/>
            <person name="Chovatia M."/>
            <person name="Cooper J."/>
            <person name="Damon W."/>
            <person name="Desjardin D."/>
            <person name="Finy P."/>
            <person name="Geml J."/>
            <person name="Haridas S."/>
            <person name="Hughes K."/>
            <person name="Justo A."/>
            <person name="Karasinski D."/>
            <person name="Kautmanova I."/>
            <person name="Kiss B."/>
            <person name="Kocsube S."/>
            <person name="Kotiranta H."/>
            <person name="LaButti K.M."/>
            <person name="Lechner B.E."/>
            <person name="Liimatainen K."/>
            <person name="Lipzen A."/>
            <person name="Lukacs Z."/>
            <person name="Mihaltcheva S."/>
            <person name="Morgado L.N."/>
            <person name="Niskanen T."/>
            <person name="Noordeloos M.E."/>
            <person name="Ohm R.A."/>
            <person name="Ortiz-Santana B."/>
            <person name="Ovrebo C."/>
            <person name="Racz N."/>
            <person name="Riley R."/>
            <person name="Savchenko A."/>
            <person name="Shiryaev A."/>
            <person name="Soop K."/>
            <person name="Spirin V."/>
            <person name="Szebenyi C."/>
            <person name="Tomsovsky M."/>
            <person name="Tulloss R.E."/>
            <person name="Uehling J."/>
            <person name="Grigoriev I.V."/>
            <person name="Vagvolgyi C."/>
            <person name="Papp T."/>
            <person name="Martin F.M."/>
            <person name="Miettinen O."/>
            <person name="Hibbett D.S."/>
            <person name="Nagy L.G."/>
        </authorList>
    </citation>
    <scope>NUCLEOTIDE SEQUENCE [LARGE SCALE GENOMIC DNA]</scope>
    <source>
        <strain evidence="2 3">CBS 962.96</strain>
    </source>
</reference>
<gene>
    <name evidence="2" type="ORF">K435DRAFT_217758</name>
</gene>
<feature type="compositionally biased region" description="Low complexity" evidence="1">
    <location>
        <begin position="115"/>
        <end position="125"/>
    </location>
</feature>
<name>A0A4S8KJW3_DENBC</name>
<proteinExistence type="predicted"/>
<evidence type="ECO:0000256" key="1">
    <source>
        <dbReference type="SAM" id="MobiDB-lite"/>
    </source>
</evidence>
<dbReference type="EMBL" id="ML181583">
    <property type="protein sequence ID" value="THU75750.1"/>
    <property type="molecule type" value="Genomic_DNA"/>
</dbReference>
<feature type="region of interest" description="Disordered" evidence="1">
    <location>
        <begin position="100"/>
        <end position="177"/>
    </location>
</feature>
<feature type="compositionally biased region" description="Polar residues" evidence="1">
    <location>
        <begin position="9"/>
        <end position="21"/>
    </location>
</feature>